<evidence type="ECO:0000256" key="1">
    <source>
        <dbReference type="SAM" id="Phobius"/>
    </source>
</evidence>
<dbReference type="HOGENOM" id="CLU_190681_0_0_0"/>
<keyword evidence="1" id="KW-0812">Transmembrane</keyword>
<organism evidence="2">
    <name type="scientific">Candidatus Moduliflexus flocculans</name>
    <dbReference type="NCBI Taxonomy" id="1499966"/>
    <lineage>
        <taxon>Bacteria</taxon>
        <taxon>Candidatus Moduliflexota</taxon>
        <taxon>Candidatus Moduliflexia</taxon>
        <taxon>Candidatus Moduliflexales</taxon>
        <taxon>Candidatus Moduliflexaceae</taxon>
    </lineage>
</organism>
<keyword evidence="1" id="KW-0472">Membrane</keyword>
<accession>A0A081BRV0</accession>
<gene>
    <name evidence="2" type="ORF">U14_05409</name>
</gene>
<name>A0A081BRV0_9BACT</name>
<evidence type="ECO:0000313" key="2">
    <source>
        <dbReference type="EMBL" id="GAK54131.1"/>
    </source>
</evidence>
<feature type="transmembrane region" description="Helical" evidence="1">
    <location>
        <begin position="49"/>
        <end position="72"/>
    </location>
</feature>
<keyword evidence="1" id="KW-1133">Transmembrane helix</keyword>
<sequence length="82" mass="8981">MLKNNFLRGAAAIFGVFLVLSLLGFRQYVNVLSGTGAIEASHLFFGLAYLLSYIAAVILAPILLLAALFSSAMRMLSRRMRQ</sequence>
<reference evidence="2" key="1">
    <citation type="journal article" date="2015" name="PeerJ">
        <title>First genomic representation of candidate bacterial phylum KSB3 points to enhanced environmental sensing as a trigger of wastewater bulking.</title>
        <authorList>
            <person name="Sekiguchi Y."/>
            <person name="Ohashi A."/>
            <person name="Parks D.H."/>
            <person name="Yamauchi T."/>
            <person name="Tyson G.W."/>
            <person name="Hugenholtz P."/>
        </authorList>
    </citation>
    <scope>NUCLEOTIDE SEQUENCE [LARGE SCALE GENOMIC DNA]</scope>
</reference>
<proteinExistence type="predicted"/>
<protein>
    <submittedName>
        <fullName evidence="2">Uncharacterized protein</fullName>
    </submittedName>
</protein>
<dbReference type="STRING" id="1499966.U14_05409"/>
<dbReference type="AlphaFoldDB" id="A0A081BRV0"/>
<dbReference type="EMBL" id="DF820460">
    <property type="protein sequence ID" value="GAK54131.1"/>
    <property type="molecule type" value="Genomic_DNA"/>
</dbReference>
<dbReference type="Proteomes" id="UP000030700">
    <property type="component" value="Unassembled WGS sequence"/>
</dbReference>
<keyword evidence="3" id="KW-1185">Reference proteome</keyword>
<evidence type="ECO:0000313" key="3">
    <source>
        <dbReference type="Proteomes" id="UP000030700"/>
    </source>
</evidence>
<feature type="transmembrane region" description="Helical" evidence="1">
    <location>
        <begin position="7"/>
        <end position="29"/>
    </location>
</feature>